<name>A0A328ZH35_9BURK</name>
<evidence type="ECO:0000313" key="1">
    <source>
        <dbReference type="EMBL" id="RAR81766.1"/>
    </source>
</evidence>
<dbReference type="AlphaFoldDB" id="A0A328ZH35"/>
<dbReference type="EMBL" id="QLTA01000019">
    <property type="protein sequence ID" value="RAR81766.1"/>
    <property type="molecule type" value="Genomic_DNA"/>
</dbReference>
<dbReference type="RefSeq" id="WP_245951516.1">
    <property type="nucleotide sequence ID" value="NZ_QLTA01000019.1"/>
</dbReference>
<keyword evidence="2" id="KW-1185">Reference proteome</keyword>
<protein>
    <submittedName>
        <fullName evidence="1">MORN repeat protein</fullName>
    </submittedName>
</protein>
<dbReference type="InterPro" id="IPR011652">
    <property type="entry name" value="MORN_2"/>
</dbReference>
<dbReference type="Gene3D" id="3.90.930.1">
    <property type="match status" value="2"/>
</dbReference>
<gene>
    <name evidence="1" type="ORF">AX018_101910</name>
</gene>
<organism evidence="1 2">
    <name type="scientific">Paracidovorax anthurii</name>
    <dbReference type="NCBI Taxonomy" id="78229"/>
    <lineage>
        <taxon>Bacteria</taxon>
        <taxon>Pseudomonadati</taxon>
        <taxon>Pseudomonadota</taxon>
        <taxon>Betaproteobacteria</taxon>
        <taxon>Burkholderiales</taxon>
        <taxon>Comamonadaceae</taxon>
        <taxon>Paracidovorax</taxon>
    </lineage>
</organism>
<dbReference type="Proteomes" id="UP000248856">
    <property type="component" value="Unassembled WGS sequence"/>
</dbReference>
<reference evidence="1 2" key="1">
    <citation type="submission" date="2018-06" db="EMBL/GenBank/DDBJ databases">
        <title>Genomic Encyclopedia of Archaeal and Bacterial Type Strains, Phase II (KMG-II): from individual species to whole genera.</title>
        <authorList>
            <person name="Goeker M."/>
        </authorList>
    </citation>
    <scope>NUCLEOTIDE SEQUENCE [LARGE SCALE GENOMIC DNA]</scope>
    <source>
        <strain evidence="1 2">CFPB 3232</strain>
    </source>
</reference>
<dbReference type="Pfam" id="PF07661">
    <property type="entry name" value="MORN_2"/>
    <property type="match status" value="1"/>
</dbReference>
<accession>A0A328ZH35</accession>
<comment type="caution">
    <text evidence="1">The sequence shown here is derived from an EMBL/GenBank/DDBJ whole genome shotgun (WGS) entry which is preliminary data.</text>
</comment>
<proteinExistence type="predicted"/>
<dbReference type="SUPFAM" id="SSF82185">
    <property type="entry name" value="Histone H3 K4-specific methyltransferase SET7/9 N-terminal domain"/>
    <property type="match status" value="1"/>
</dbReference>
<sequence length="406" mass="45425">MPRHALSIATIFIAYFAINTATYAIIRCEMDGQAVNPAHGAELAGRSGLLQCREQDTGRLQREQTLREGRFVGPERFFDREGRLLRERSVNERGNSEGRVVEFWPDGRVRREEFAVNGRTQGLVRSFDSQGRLERLTFHGEGRELFSASYNPAGQPTRLLCPASSVTLEDRPLCGFGPGGAADTVLYTADGGKAAQRRYENGRLMAASEWNARGELATQWLFEQGRRVQRSFSAEGPAGTGTLPAPVRREERIYEPDERPLTDRGGQPATLRRWSAGGQLIEQIGYTAGRETLQERWYANGERRERTVLTGTGDAARLQSELFNDEGRLTHRSLFTADRRPTGVQQRFHANGRLAREETFSAPDNRGRTRIEARKEWSEDGELMADDILLEDGSRQRKAGAAASPP</sequence>
<evidence type="ECO:0000313" key="2">
    <source>
        <dbReference type="Proteomes" id="UP000248856"/>
    </source>
</evidence>